<feature type="coiled-coil region" evidence="1">
    <location>
        <begin position="493"/>
        <end position="527"/>
    </location>
</feature>
<name>A0A5D3AN33_9TREE</name>
<feature type="compositionally biased region" description="Low complexity" evidence="2">
    <location>
        <begin position="299"/>
        <end position="319"/>
    </location>
</feature>
<evidence type="ECO:0000256" key="2">
    <source>
        <dbReference type="SAM" id="MobiDB-lite"/>
    </source>
</evidence>
<gene>
    <name evidence="3" type="ORF">B9479_007335</name>
</gene>
<feature type="compositionally biased region" description="Basic and acidic residues" evidence="2">
    <location>
        <begin position="761"/>
        <end position="778"/>
    </location>
</feature>
<feature type="region of interest" description="Disordered" evidence="2">
    <location>
        <begin position="895"/>
        <end position="914"/>
    </location>
</feature>
<evidence type="ECO:0008006" key="5">
    <source>
        <dbReference type="Google" id="ProtNLM"/>
    </source>
</evidence>
<feature type="compositionally biased region" description="Acidic residues" evidence="2">
    <location>
        <begin position="779"/>
        <end position="790"/>
    </location>
</feature>
<evidence type="ECO:0000313" key="4">
    <source>
        <dbReference type="Proteomes" id="UP000322245"/>
    </source>
</evidence>
<dbReference type="EMBL" id="NIDF01000160">
    <property type="protein sequence ID" value="TYJ52058.1"/>
    <property type="molecule type" value="Genomic_DNA"/>
</dbReference>
<organism evidence="3 4">
    <name type="scientific">Cryptococcus floricola</name>
    <dbReference type="NCBI Taxonomy" id="2591691"/>
    <lineage>
        <taxon>Eukaryota</taxon>
        <taxon>Fungi</taxon>
        <taxon>Dikarya</taxon>
        <taxon>Basidiomycota</taxon>
        <taxon>Agaricomycotina</taxon>
        <taxon>Tremellomycetes</taxon>
        <taxon>Tremellales</taxon>
        <taxon>Cryptococcaceae</taxon>
        <taxon>Cryptococcus</taxon>
    </lineage>
</organism>
<reference evidence="3 4" key="1">
    <citation type="submission" date="2017-05" db="EMBL/GenBank/DDBJ databases">
        <title>The Genome Sequence of Tsuchiyaea wingfieldii DSM 27421.</title>
        <authorList>
            <person name="Cuomo C."/>
            <person name="Passer A."/>
            <person name="Billmyre B."/>
            <person name="Heitman J."/>
        </authorList>
    </citation>
    <scope>NUCLEOTIDE SEQUENCE [LARGE SCALE GENOMIC DNA]</scope>
    <source>
        <strain evidence="3 4">DSM 27421</strain>
    </source>
</reference>
<feature type="region of interest" description="Disordered" evidence="2">
    <location>
        <begin position="97"/>
        <end position="169"/>
    </location>
</feature>
<feature type="region of interest" description="Disordered" evidence="2">
    <location>
        <begin position="659"/>
        <end position="715"/>
    </location>
</feature>
<feature type="region of interest" description="Disordered" evidence="2">
    <location>
        <begin position="298"/>
        <end position="319"/>
    </location>
</feature>
<feature type="region of interest" description="Disordered" evidence="2">
    <location>
        <begin position="385"/>
        <end position="424"/>
    </location>
</feature>
<evidence type="ECO:0000256" key="1">
    <source>
        <dbReference type="SAM" id="Coils"/>
    </source>
</evidence>
<dbReference type="Proteomes" id="UP000322245">
    <property type="component" value="Unassembled WGS sequence"/>
</dbReference>
<evidence type="ECO:0000313" key="3">
    <source>
        <dbReference type="EMBL" id="TYJ52058.1"/>
    </source>
</evidence>
<feature type="compositionally biased region" description="Low complexity" evidence="2">
    <location>
        <begin position="386"/>
        <end position="407"/>
    </location>
</feature>
<keyword evidence="1" id="KW-0175">Coiled coil</keyword>
<accession>A0A5D3AN33</accession>
<dbReference type="AlphaFoldDB" id="A0A5D3AN33"/>
<feature type="region of interest" description="Disordered" evidence="2">
    <location>
        <begin position="575"/>
        <end position="612"/>
    </location>
</feature>
<keyword evidence="4" id="KW-1185">Reference proteome</keyword>
<feature type="compositionally biased region" description="Polar residues" evidence="2">
    <location>
        <begin position="136"/>
        <end position="147"/>
    </location>
</feature>
<feature type="compositionally biased region" description="Low complexity" evidence="2">
    <location>
        <begin position="659"/>
        <end position="668"/>
    </location>
</feature>
<comment type="caution">
    <text evidence="3">The sequence shown here is derived from an EMBL/GenBank/DDBJ whole genome shotgun (WGS) entry which is preliminary data.</text>
</comment>
<feature type="region of interest" description="Disordered" evidence="2">
    <location>
        <begin position="761"/>
        <end position="812"/>
    </location>
</feature>
<feature type="compositionally biased region" description="Low complexity" evidence="2">
    <location>
        <begin position="97"/>
        <end position="125"/>
    </location>
</feature>
<proteinExistence type="predicted"/>
<feature type="compositionally biased region" description="Gly residues" evidence="2">
    <location>
        <begin position="578"/>
        <end position="588"/>
    </location>
</feature>
<sequence length="984" mass="105917">MSSSLAQMTPAKLAQLQTQLPDMLTDAEKLLPEEKRNEVFRDKMLARIMAQGQGQGQQRAGMGVGVGMQQGMQNGKIPVNQSQLAYQEQLRHQLQQQQQQQQQHLAMQSRLQQQTAAAQQGRTGTPRPAQPMTPMPQGSINTASPQSHGGIGSPQVIRQSPSTAPGRPVGMPMQGIKTLIENFPKLLELKRQGKLKPEQERLFDQFMSSPDGQNHLREFRAHQARLLVERGLTNPVAHPAGLQAQQTPAMNNMQLPLAAQQQLAALQQQQQQQQQNQQSFPLNPQAQTQNQNQLAPQFAQNAGGHPNQNQNQNQNQLTPQQMQALQLQRLAAAQMQAAQNGGRGGAGMGGGGGQAMINQAALARAAQQAQAQQSQNGMMGMSPHIAAQAQAQAQAAAQAQAQQQQQQGQSPGGFGSPRPGARPPMSLQQMLINIQPSMSRVAPDKVESVKAMLMRLANMSDEERDGAFKASPQWIPLWNRATGGGNPNQLAQQAAAQAQVQAAQQAHAAAQAQAAAAAQAAAQAQAQMTGSSPHVGVGLQNGTPIMRPGSTPAAAAGFNAINNVSNLHIPAGKARGLQGQGQGPGGAVGSPNMRLLQPAGDGQQQQQLPPGLQADPSIVQRLLEQGIPVQQAAQVFARHQQQLAAAAAAAAGGNPAYPGLGLGAQHPPGAGGGTPGPQRNITPAMLLAQYSHDMPPRPPPSRPEQIVPDAPAPTDQSLSILSRASWAPNYADDVRVESMFKPQAAGETGSRTVGRGTLGWRRVERGGGDEWPEGLREAVDEEAEEEEGEDGESKGQGQGRASGMPGQKRRKVQEVAEEVDKALRIPKDSETVSFLVLVGLDWMELLYGRIIPGFSSDRIRQDQTKSAARHRQANPAYMGKMKAVNEGKAAWRRERKRNRNHHLQPPLAPGRLPKERSTSFLRCLLGIARFGSRYEGRLSRMRVVYSWNNCCVDVPSRRIRKTGTRSCKRFHRLLKVAVLDAHRD</sequence>
<feature type="compositionally biased region" description="Low complexity" evidence="2">
    <location>
        <begin position="595"/>
        <end position="612"/>
    </location>
</feature>
<protein>
    <recommendedName>
        <fullName evidence="5">Transcription initiation factor TFIID subunit 12 domain-containing protein</fullName>
    </recommendedName>
</protein>